<dbReference type="Pfam" id="PF04077">
    <property type="entry name" value="DsrH"/>
    <property type="match status" value="1"/>
</dbReference>
<name>A0A975DFB0_9GAMM</name>
<dbReference type="EMBL" id="CP072110">
    <property type="protein sequence ID" value="QTH64585.1"/>
    <property type="molecule type" value="Genomic_DNA"/>
</dbReference>
<dbReference type="GO" id="GO:0002143">
    <property type="term" value="P:tRNA wobble position uridine thiolation"/>
    <property type="evidence" value="ECO:0007669"/>
    <property type="project" value="InterPro"/>
</dbReference>
<evidence type="ECO:0000313" key="1">
    <source>
        <dbReference type="EMBL" id="QTH64585.1"/>
    </source>
</evidence>
<evidence type="ECO:0000313" key="2">
    <source>
        <dbReference type="Proteomes" id="UP000682739"/>
    </source>
</evidence>
<evidence type="ECO:0008006" key="3">
    <source>
        <dbReference type="Google" id="ProtNLM"/>
    </source>
</evidence>
<dbReference type="GO" id="GO:0005737">
    <property type="term" value="C:cytoplasm"/>
    <property type="evidence" value="ECO:0007669"/>
    <property type="project" value="InterPro"/>
</dbReference>
<proteinExistence type="predicted"/>
<accession>A0A975DFB0</accession>
<organism evidence="1 2">
    <name type="scientific">Psychrosphaera ytuae</name>
    <dbReference type="NCBI Taxonomy" id="2820710"/>
    <lineage>
        <taxon>Bacteria</taxon>
        <taxon>Pseudomonadati</taxon>
        <taxon>Pseudomonadota</taxon>
        <taxon>Gammaproteobacteria</taxon>
        <taxon>Alteromonadales</taxon>
        <taxon>Pseudoalteromonadaceae</taxon>
        <taxon>Psychrosphaera</taxon>
    </lineage>
</organism>
<dbReference type="Gene3D" id="3.40.1260.10">
    <property type="entry name" value="DsrEFH-like"/>
    <property type="match status" value="1"/>
</dbReference>
<dbReference type="AlphaFoldDB" id="A0A975DFB0"/>
<dbReference type="SUPFAM" id="SSF75169">
    <property type="entry name" value="DsrEFH-like"/>
    <property type="match status" value="1"/>
</dbReference>
<dbReference type="InterPro" id="IPR007215">
    <property type="entry name" value="Sulphur_relay_TusB/DsrH"/>
</dbReference>
<protein>
    <recommendedName>
        <fullName evidence="3">Sulfurtransferase complex subunit TusB</fullName>
    </recommendedName>
</protein>
<dbReference type="Proteomes" id="UP000682739">
    <property type="component" value="Chromosome"/>
</dbReference>
<dbReference type="KEGG" id="psym:J1N51_03705"/>
<reference evidence="1" key="1">
    <citation type="submission" date="2021-03" db="EMBL/GenBank/DDBJ databases">
        <title>Description of Psychrosphaera ytuae sp. nov. isolated from deep sea sediment of South China Sea.</title>
        <authorList>
            <person name="Zhang J."/>
            <person name="Xu X.-D."/>
        </authorList>
    </citation>
    <scope>NUCLEOTIDE SEQUENCE</scope>
    <source>
        <strain evidence="1">MTZ26</strain>
    </source>
</reference>
<dbReference type="RefSeq" id="WP_208832639.1">
    <property type="nucleotide sequence ID" value="NZ_CP072110.1"/>
</dbReference>
<gene>
    <name evidence="1" type="ORF">J1N51_03705</name>
</gene>
<dbReference type="InterPro" id="IPR027396">
    <property type="entry name" value="DsrEFH-like"/>
</dbReference>
<sequence>MPFSSHEYSLHLIFSPDGWLKAQPLVTSTDRVFFMQDAVYLLQANITSPSELLYARATDVLARNIHPSEAIEILDDEQWVKLTEQANNVLSW</sequence>
<keyword evidence="2" id="KW-1185">Reference proteome</keyword>